<organism evidence="2 3">
    <name type="scientific">Nelumbo nucifera</name>
    <name type="common">Sacred lotus</name>
    <dbReference type="NCBI Taxonomy" id="4432"/>
    <lineage>
        <taxon>Eukaryota</taxon>
        <taxon>Viridiplantae</taxon>
        <taxon>Streptophyta</taxon>
        <taxon>Embryophyta</taxon>
        <taxon>Tracheophyta</taxon>
        <taxon>Spermatophyta</taxon>
        <taxon>Magnoliopsida</taxon>
        <taxon>Proteales</taxon>
        <taxon>Nelumbonaceae</taxon>
        <taxon>Nelumbo</taxon>
    </lineage>
</organism>
<proteinExistence type="predicted"/>
<dbReference type="EMBL" id="DUZY01000010">
    <property type="protein sequence ID" value="DAD49252.1"/>
    <property type="molecule type" value="Genomic_DNA"/>
</dbReference>
<evidence type="ECO:0000313" key="2">
    <source>
        <dbReference type="EMBL" id="DAD49252.1"/>
    </source>
</evidence>
<protein>
    <submittedName>
        <fullName evidence="2">Uncharacterized protein</fullName>
    </submittedName>
</protein>
<feature type="region of interest" description="Disordered" evidence="1">
    <location>
        <begin position="1"/>
        <end position="26"/>
    </location>
</feature>
<dbReference type="Proteomes" id="UP000607653">
    <property type="component" value="Unassembled WGS sequence"/>
</dbReference>
<comment type="caution">
    <text evidence="2">The sequence shown here is derived from an EMBL/GenBank/DDBJ whole genome shotgun (WGS) entry which is preliminary data.</text>
</comment>
<evidence type="ECO:0000256" key="1">
    <source>
        <dbReference type="SAM" id="MobiDB-lite"/>
    </source>
</evidence>
<sequence length="26" mass="2800">MEKTCSELINGVNSSKTSSEKKKDGV</sequence>
<keyword evidence="3" id="KW-1185">Reference proteome</keyword>
<evidence type="ECO:0000313" key="3">
    <source>
        <dbReference type="Proteomes" id="UP000607653"/>
    </source>
</evidence>
<gene>
    <name evidence="2" type="ORF">HUJ06_031994</name>
</gene>
<reference evidence="2 3" key="1">
    <citation type="journal article" date="2020" name="Mol. Biol. Evol.">
        <title>Distinct Expression and Methylation Patterns for Genes with Different Fates following a Single Whole-Genome Duplication in Flowering Plants.</title>
        <authorList>
            <person name="Shi T."/>
            <person name="Rahmani R.S."/>
            <person name="Gugger P.F."/>
            <person name="Wang M."/>
            <person name="Li H."/>
            <person name="Zhang Y."/>
            <person name="Li Z."/>
            <person name="Wang Q."/>
            <person name="Van de Peer Y."/>
            <person name="Marchal K."/>
            <person name="Chen J."/>
        </authorList>
    </citation>
    <scope>NUCLEOTIDE SEQUENCE [LARGE SCALE GENOMIC DNA]</scope>
    <source>
        <tissue evidence="2">Leaf</tissue>
    </source>
</reference>
<accession>A0A822ZVH2</accession>
<dbReference type="AlphaFoldDB" id="A0A822ZVH2"/>
<name>A0A822ZVH2_NELNU</name>